<protein>
    <submittedName>
        <fullName evidence="3">Lipopolysaccharide 1,6-galactosyltransferase</fullName>
        <ecNumber evidence="3">2.4.1.44</ecNumber>
    </submittedName>
</protein>
<dbReference type="SUPFAM" id="SSF53756">
    <property type="entry name" value="UDP-Glycosyltransferase/glycogen phosphorylase"/>
    <property type="match status" value="1"/>
</dbReference>
<dbReference type="Pfam" id="PF13439">
    <property type="entry name" value="Glyco_transf_4"/>
    <property type="match status" value="1"/>
</dbReference>
<reference evidence="3" key="1">
    <citation type="submission" date="2020-07" db="EMBL/GenBank/DDBJ databases">
        <title>A pangenomic view of the genus Pectobacterium provides insights into genome organization, phylogeny, and virulence.</title>
        <authorList>
            <person name="Jonkheer E."/>
            <person name="Brankovics B."/>
            <person name="Houwers I."/>
            <person name="Van Der Wolf J."/>
            <person name="Bonants P."/>
            <person name="Vreeburg R."/>
            <person name="Bollema R."/>
            <person name="De Haan J."/>
            <person name="Berke L."/>
            <person name="De Ridder D."/>
            <person name="Smit S."/>
            <person name="Van Der Lee T.A.J."/>
        </authorList>
    </citation>
    <scope>NUCLEOTIDE SEQUENCE</scope>
    <source>
        <strain evidence="3">NAK:433</strain>
    </source>
</reference>
<sequence>MNILFVGEATSGFGGIETVLKKVTGFLENDLETKNDYTLYFLCRDDRMDKAWLEGKKFVCHRSSIKISFLRRLSHASALGHHIKQSQPDVVIAFDSPSCRVAAQAIRASKKTLPLVSWIHYSLDHKKHSEHVLAANYHLAISSGIKQQLVDRGVPADRVAVIFNPVTPQTTVIPPPSEAEKAVFVYVGRLKFEGQKRLKDMLDAFSGLTGDWECHFIGDGSDAQTCQEYAKKLGIAAHIHWHGWHAAPWEYVQNNIKNVSAFVMSSAFEGLPMTLLEAMSYGIYCVSSDCPSGPEDIIRNGINGQLYPPGDTTTLRSSLQDVVNRQTLLDTKQISVSIHRFYDETYYTKLIEILKVSFNVRNTTPR</sequence>
<organism evidence="3 4">
    <name type="scientific">Pectobacterium brasiliense</name>
    <dbReference type="NCBI Taxonomy" id="180957"/>
    <lineage>
        <taxon>Bacteria</taxon>
        <taxon>Pseudomonadati</taxon>
        <taxon>Pseudomonadota</taxon>
        <taxon>Gammaproteobacteria</taxon>
        <taxon>Enterobacterales</taxon>
        <taxon>Pectobacteriaceae</taxon>
        <taxon>Pectobacterium</taxon>
    </lineage>
</organism>
<dbReference type="PANTHER" id="PTHR12526">
    <property type="entry name" value="GLYCOSYLTRANSFERASE"/>
    <property type="match status" value="1"/>
</dbReference>
<evidence type="ECO:0000313" key="4">
    <source>
        <dbReference type="Proteomes" id="UP000768524"/>
    </source>
</evidence>
<dbReference type="GO" id="GO:0008918">
    <property type="term" value="F:lipopolysaccharide 3-alpha-galactosyltransferase activity"/>
    <property type="evidence" value="ECO:0007669"/>
    <property type="project" value="UniProtKB-EC"/>
</dbReference>
<dbReference type="Pfam" id="PF00534">
    <property type="entry name" value="Glycos_transf_1"/>
    <property type="match status" value="1"/>
</dbReference>
<evidence type="ECO:0000259" key="2">
    <source>
        <dbReference type="Pfam" id="PF13439"/>
    </source>
</evidence>
<dbReference type="Proteomes" id="UP000768524">
    <property type="component" value="Unassembled WGS sequence"/>
</dbReference>
<name>A0AAE2WBL0_9GAMM</name>
<comment type="caution">
    <text evidence="3">The sequence shown here is derived from an EMBL/GenBank/DDBJ whole genome shotgun (WGS) entry which is preliminary data.</text>
</comment>
<evidence type="ECO:0000259" key="1">
    <source>
        <dbReference type="Pfam" id="PF00534"/>
    </source>
</evidence>
<dbReference type="PANTHER" id="PTHR12526:SF630">
    <property type="entry name" value="GLYCOSYLTRANSFERASE"/>
    <property type="match status" value="1"/>
</dbReference>
<dbReference type="AlphaFoldDB" id="A0AAE2WBL0"/>
<keyword evidence="3" id="KW-0808">Transferase</keyword>
<dbReference type="NCBIfam" id="NF007396">
    <property type="entry name" value="PRK09922.1"/>
    <property type="match status" value="1"/>
</dbReference>
<gene>
    <name evidence="3" type="primary">waaB</name>
    <name evidence="3" type="synonym">rfaB</name>
    <name evidence="3" type="ORF">H4F45_01920</name>
</gene>
<dbReference type="InterPro" id="IPR028098">
    <property type="entry name" value="Glyco_trans_4-like_N"/>
</dbReference>
<dbReference type="InterPro" id="IPR001296">
    <property type="entry name" value="Glyco_trans_1"/>
</dbReference>
<keyword evidence="3" id="KW-0328">Glycosyltransferase</keyword>
<dbReference type="CDD" id="cd03811">
    <property type="entry name" value="GT4_GT28_WabH-like"/>
    <property type="match status" value="1"/>
</dbReference>
<proteinExistence type="predicted"/>
<feature type="domain" description="Glycosyl transferase family 1" evidence="1">
    <location>
        <begin position="178"/>
        <end position="326"/>
    </location>
</feature>
<dbReference type="Gene3D" id="3.40.50.2000">
    <property type="entry name" value="Glycogen Phosphorylase B"/>
    <property type="match status" value="2"/>
</dbReference>
<evidence type="ECO:0000313" key="3">
    <source>
        <dbReference type="EMBL" id="MBN3050262.1"/>
    </source>
</evidence>
<accession>A0AAE2WBL0</accession>
<dbReference type="EMBL" id="JACGEP010000005">
    <property type="protein sequence ID" value="MBN3050262.1"/>
    <property type="molecule type" value="Genomic_DNA"/>
</dbReference>
<dbReference type="RefSeq" id="WP_205558899.1">
    <property type="nucleotide sequence ID" value="NZ_JACGEP010000005.1"/>
</dbReference>
<dbReference type="EC" id="2.4.1.44" evidence="3"/>
<feature type="domain" description="Glycosyltransferase subfamily 4-like N-terminal" evidence="2">
    <location>
        <begin position="14"/>
        <end position="168"/>
    </location>
</feature>